<dbReference type="Pfam" id="PF00589">
    <property type="entry name" value="Phage_integrase"/>
    <property type="match status" value="1"/>
</dbReference>
<dbReference type="STRING" id="70996.SE18_10890"/>
<dbReference type="GO" id="GO:0003677">
    <property type="term" value="F:DNA binding"/>
    <property type="evidence" value="ECO:0007669"/>
    <property type="project" value="InterPro"/>
</dbReference>
<dbReference type="GO" id="GO:0015074">
    <property type="term" value="P:DNA integration"/>
    <property type="evidence" value="ECO:0007669"/>
    <property type="project" value="InterPro"/>
</dbReference>
<dbReference type="Proteomes" id="UP000050277">
    <property type="component" value="Unassembled WGS sequence"/>
</dbReference>
<sequence length="631" mass="71452">MGPFLHRSFAEKIFGTELLHQSTRSVIDVLVGWGYSEKRLSSSVQEAMAELLLRNRSPYIADLKYETLTSALNIARSKVSRQGILLISRVLHGLKITSREVAIRAKQDERFQEESLLSGIDSIWVEWCRRWRNTSTLANNTRLANYTRLLRMGRWLTQYHPTITAPDQWTRELAAEFVAAVDRWSVGDLVRTERLNQQKVGKPLSPGAKTALLGAARVFFRDCQEWGWIPRRLDPSRSFGTPRSIRSLIGPAPRVIADDVWAKLLWAGLNLQADDLPGAMWKRGPHDYTDRSLWYPIEMVRALVIVWLFAGLRRDEIIRLRIGCIRWSQGDTSISSEESATAKDVTCWLDVPVNKTTTAFTKPIDRLVGEAIEAWQRVRPEQPSNVDQKTGEVVDYLFSYRGQRVGKGFLNDTLIPILCRKAGVPEHDARGNITSHRARSTIASQLANSKEPMSLFELQTWLGHASPESTLSYVRVTPTKLGQSYTSASYFERNIRTIEVLIDQDAVRSGAAAAGEPWRFYDLGHGYCTYDFFNQCPHRMACAKCSFYVSKASSQSQLLEAKANLLRMSQEIHLTEDERLAVEDGAAAIEQLLSKLVNVSAPDGFIPREYSASKQDIMLLEAYNKNLLNNR</sequence>
<dbReference type="EMBL" id="LGKP01000018">
    <property type="protein sequence ID" value="KPL87576.1"/>
    <property type="molecule type" value="Genomic_DNA"/>
</dbReference>
<evidence type="ECO:0000313" key="3">
    <source>
        <dbReference type="EMBL" id="KPL87576.1"/>
    </source>
</evidence>
<dbReference type="AlphaFoldDB" id="A0A0P6YDH2"/>
<gene>
    <name evidence="3" type="ORF">SE18_10890</name>
</gene>
<proteinExistence type="predicted"/>
<protein>
    <recommendedName>
        <fullName evidence="2">Tyr recombinase domain-containing protein</fullName>
    </recommendedName>
</protein>
<keyword evidence="1" id="KW-0233">DNA recombination</keyword>
<comment type="caution">
    <text evidence="3">The sequence shown here is derived from an EMBL/GenBank/DDBJ whole genome shotgun (WGS) entry which is preliminary data.</text>
</comment>
<feature type="domain" description="Tyr recombinase" evidence="2">
    <location>
        <begin position="279"/>
        <end position="486"/>
    </location>
</feature>
<evidence type="ECO:0000313" key="4">
    <source>
        <dbReference type="Proteomes" id="UP000050277"/>
    </source>
</evidence>
<dbReference type="PROSITE" id="PS51898">
    <property type="entry name" value="TYR_RECOMBINASE"/>
    <property type="match status" value="1"/>
</dbReference>
<evidence type="ECO:0000259" key="2">
    <source>
        <dbReference type="PROSITE" id="PS51898"/>
    </source>
</evidence>
<dbReference type="InterPro" id="IPR002104">
    <property type="entry name" value="Integrase_catalytic"/>
</dbReference>
<organism evidence="3 4">
    <name type="scientific">Herpetosiphon geysericola</name>
    <dbReference type="NCBI Taxonomy" id="70996"/>
    <lineage>
        <taxon>Bacteria</taxon>
        <taxon>Bacillati</taxon>
        <taxon>Chloroflexota</taxon>
        <taxon>Chloroflexia</taxon>
        <taxon>Herpetosiphonales</taxon>
        <taxon>Herpetosiphonaceae</taxon>
        <taxon>Herpetosiphon</taxon>
    </lineage>
</organism>
<keyword evidence="4" id="KW-1185">Reference proteome</keyword>
<evidence type="ECO:0000256" key="1">
    <source>
        <dbReference type="ARBA" id="ARBA00023172"/>
    </source>
</evidence>
<dbReference type="SUPFAM" id="SSF56349">
    <property type="entry name" value="DNA breaking-rejoining enzymes"/>
    <property type="match status" value="1"/>
</dbReference>
<dbReference type="PATRIC" id="fig|70996.4.peg.2973"/>
<accession>A0A0P6YDH2</accession>
<dbReference type="InterPro" id="IPR013762">
    <property type="entry name" value="Integrase-like_cat_sf"/>
</dbReference>
<name>A0A0P6YDH2_9CHLR</name>
<reference evidence="3 4" key="1">
    <citation type="submission" date="2015-07" db="EMBL/GenBank/DDBJ databases">
        <title>Whole genome sequence of Herpetosiphon geysericola DSM 7119.</title>
        <authorList>
            <person name="Hemp J."/>
            <person name="Ward L.M."/>
            <person name="Pace L.A."/>
            <person name="Fischer W.W."/>
        </authorList>
    </citation>
    <scope>NUCLEOTIDE SEQUENCE [LARGE SCALE GENOMIC DNA]</scope>
    <source>
        <strain evidence="3 4">DSM 7119</strain>
    </source>
</reference>
<dbReference type="InterPro" id="IPR011010">
    <property type="entry name" value="DNA_brk_join_enz"/>
</dbReference>
<dbReference type="Gene3D" id="1.10.443.10">
    <property type="entry name" value="Intergrase catalytic core"/>
    <property type="match status" value="1"/>
</dbReference>
<dbReference type="GO" id="GO:0006310">
    <property type="term" value="P:DNA recombination"/>
    <property type="evidence" value="ECO:0007669"/>
    <property type="project" value="UniProtKB-KW"/>
</dbReference>